<protein>
    <submittedName>
        <fullName evidence="9">TldD/PmbA family protein</fullName>
    </submittedName>
</protein>
<feature type="region of interest" description="Disordered" evidence="5">
    <location>
        <begin position="324"/>
        <end position="344"/>
    </location>
</feature>
<organism evidence="9 10">
    <name type="scientific">Hujiaoplasma nucleasis</name>
    <dbReference type="NCBI Taxonomy" id="2725268"/>
    <lineage>
        <taxon>Bacteria</taxon>
        <taxon>Bacillati</taxon>
        <taxon>Mycoplasmatota</taxon>
        <taxon>Mollicutes</taxon>
        <taxon>Candidatus Izemoplasmatales</taxon>
        <taxon>Hujiaoplasmataceae</taxon>
        <taxon>Hujiaoplasma</taxon>
    </lineage>
</organism>
<dbReference type="Proteomes" id="UP000512167">
    <property type="component" value="Chromosome"/>
</dbReference>
<dbReference type="InterPro" id="IPR036059">
    <property type="entry name" value="TldD/PmbA_sf"/>
</dbReference>
<evidence type="ECO:0000256" key="3">
    <source>
        <dbReference type="ARBA" id="ARBA00022801"/>
    </source>
</evidence>
<dbReference type="PANTHER" id="PTHR30624:SF4">
    <property type="entry name" value="METALLOPROTEASE TLDD"/>
    <property type="match status" value="1"/>
</dbReference>
<evidence type="ECO:0000256" key="1">
    <source>
        <dbReference type="ARBA" id="ARBA00005836"/>
    </source>
</evidence>
<proteinExistence type="inferred from homology"/>
<name>A0A7L6N478_9MOLU</name>
<evidence type="ECO:0000259" key="8">
    <source>
        <dbReference type="Pfam" id="PF19290"/>
    </source>
</evidence>
<dbReference type="GO" id="GO:0008237">
    <property type="term" value="F:metallopeptidase activity"/>
    <property type="evidence" value="ECO:0007669"/>
    <property type="project" value="UniProtKB-KW"/>
</dbReference>
<evidence type="ECO:0000259" key="7">
    <source>
        <dbReference type="Pfam" id="PF19289"/>
    </source>
</evidence>
<accession>A0A7L6N478</accession>
<feature type="domain" description="Metalloprotease TldD/E C-terminal" evidence="7">
    <location>
        <begin position="226"/>
        <end position="458"/>
    </location>
</feature>
<dbReference type="Pfam" id="PF01523">
    <property type="entry name" value="PmbA_TldD_1st"/>
    <property type="match status" value="1"/>
</dbReference>
<dbReference type="AlphaFoldDB" id="A0A7L6N478"/>
<evidence type="ECO:0000256" key="5">
    <source>
        <dbReference type="SAM" id="MobiDB-lite"/>
    </source>
</evidence>
<gene>
    <name evidence="9" type="ORF">HF295_05930</name>
</gene>
<sequence length="464" mass="50660">MLEKKLIEQILDAGLETGADFSEVFIEKRNASVLQSVSGRLEKSNNSKSFGVGIRVAKKTQSVYAYTNSKNPEELIQLAKDLSKSFKDEHLTKRTPLMDLEVGQKHQVKIKPSEVDLKDKVKLLKRSYKAASEYDEVIKQVMVYLMDDEQVVLIANSEGRFVTETRVRVRLMTSAIAADKGMMQTGSAGDGSGKGYEFFDEMDIEKYAEEAAKVAKTMLYADDCPSGVMPVIINNAFGGVIFHEACGHSLEATSVAKNASVFSGKKGTKIASDIVTAIDDGTIENAWGSANYDDEGYPQQRRILIKNGILNSYMIDKINARRMNEEPTGSSRRQNYKFSPTSRMSNTFIDNGDSTLEEIIKNTEYGLFAKKLGGGSVNPGNGDFNFSVMEGYMIREGKIAEPVKGAALVGNGADVLHKIDMIANNLERQRGMCGSASGSIPADVGQPSIRVQAMTVGGKKKGAN</sequence>
<reference evidence="9 10" key="1">
    <citation type="submission" date="2020-04" db="EMBL/GenBank/DDBJ databases">
        <authorList>
            <person name="Zheng R.K."/>
            <person name="Sun C.M."/>
        </authorList>
    </citation>
    <scope>NUCLEOTIDE SEQUENCE [LARGE SCALE GENOMIC DNA]</scope>
    <source>
        <strain evidence="10">zrk29</strain>
    </source>
</reference>
<comment type="similarity">
    <text evidence="1">Belongs to the peptidase U62 family.</text>
</comment>
<feature type="domain" description="Metalloprotease TldD/E N-terminal" evidence="6">
    <location>
        <begin position="23"/>
        <end position="82"/>
    </location>
</feature>
<keyword evidence="3" id="KW-0378">Hydrolase</keyword>
<keyword evidence="10" id="KW-1185">Reference proteome</keyword>
<feature type="compositionally biased region" description="Polar residues" evidence="5">
    <location>
        <begin position="327"/>
        <end position="344"/>
    </location>
</feature>
<dbReference type="FunFam" id="3.30.2290.10:FF:000003">
    <property type="entry name" value="Zinc-dependent protease, TldD/PmbA family"/>
    <property type="match status" value="1"/>
</dbReference>
<dbReference type="InterPro" id="IPR051463">
    <property type="entry name" value="Peptidase_U62_metallo"/>
</dbReference>
<dbReference type="InterPro" id="IPR002510">
    <property type="entry name" value="Metalloprtase-TldD/E_N"/>
</dbReference>
<dbReference type="SUPFAM" id="SSF111283">
    <property type="entry name" value="Putative modulator of DNA gyrase, PmbA/TldD"/>
    <property type="match status" value="1"/>
</dbReference>
<evidence type="ECO:0000256" key="2">
    <source>
        <dbReference type="ARBA" id="ARBA00022670"/>
    </source>
</evidence>
<evidence type="ECO:0000256" key="4">
    <source>
        <dbReference type="ARBA" id="ARBA00023049"/>
    </source>
</evidence>
<dbReference type="Pfam" id="PF19289">
    <property type="entry name" value="PmbA_TldD_3rd"/>
    <property type="match status" value="1"/>
</dbReference>
<feature type="domain" description="Metalloprotease TldD/E central" evidence="8">
    <location>
        <begin position="111"/>
        <end position="219"/>
    </location>
</feature>
<evidence type="ECO:0000259" key="6">
    <source>
        <dbReference type="Pfam" id="PF01523"/>
    </source>
</evidence>
<evidence type="ECO:0000313" key="10">
    <source>
        <dbReference type="Proteomes" id="UP000512167"/>
    </source>
</evidence>
<dbReference type="InterPro" id="IPR035068">
    <property type="entry name" value="TldD/PmbA_N"/>
</dbReference>
<evidence type="ECO:0000313" key="9">
    <source>
        <dbReference type="EMBL" id="QLY40983.1"/>
    </source>
</evidence>
<dbReference type="PANTHER" id="PTHR30624">
    <property type="entry name" value="UNCHARACTERIZED PROTEIN TLDD AND PMBA"/>
    <property type="match status" value="1"/>
</dbReference>
<dbReference type="InterPro" id="IPR045569">
    <property type="entry name" value="Metalloprtase-TldD/E_C"/>
</dbReference>
<dbReference type="GO" id="GO:0006508">
    <property type="term" value="P:proteolysis"/>
    <property type="evidence" value="ECO:0007669"/>
    <property type="project" value="UniProtKB-KW"/>
</dbReference>
<keyword evidence="4" id="KW-0482">Metalloprotease</keyword>
<dbReference type="KEGG" id="tbk:HF295_05930"/>
<dbReference type="PIRSF" id="PIRSF004919">
    <property type="entry name" value="TldD"/>
    <property type="match status" value="1"/>
</dbReference>
<dbReference type="Pfam" id="PF19290">
    <property type="entry name" value="PmbA_TldD_2nd"/>
    <property type="match status" value="1"/>
</dbReference>
<dbReference type="Gene3D" id="3.30.2290.10">
    <property type="entry name" value="PmbA/TldD superfamily"/>
    <property type="match status" value="1"/>
</dbReference>
<keyword evidence="2" id="KW-0645">Protease</keyword>
<dbReference type="InterPro" id="IPR045570">
    <property type="entry name" value="Metalloprtase-TldD/E_cen_dom"/>
</dbReference>
<dbReference type="GO" id="GO:0005829">
    <property type="term" value="C:cytosol"/>
    <property type="evidence" value="ECO:0007669"/>
    <property type="project" value="TreeGrafter"/>
</dbReference>
<dbReference type="InterPro" id="IPR025502">
    <property type="entry name" value="TldD"/>
</dbReference>
<dbReference type="EMBL" id="CP051151">
    <property type="protein sequence ID" value="QLY40983.1"/>
    <property type="molecule type" value="Genomic_DNA"/>
</dbReference>